<feature type="region of interest" description="Disordered" evidence="8">
    <location>
        <begin position="212"/>
        <end position="239"/>
    </location>
</feature>
<dbReference type="PANTHER" id="PTHR30353:SF0">
    <property type="entry name" value="TRANSMEMBRANE PROTEIN"/>
    <property type="match status" value="1"/>
</dbReference>
<keyword evidence="5 7" id="KW-1133">Transmembrane helix</keyword>
<feature type="transmembrane region" description="Helical" evidence="7">
    <location>
        <begin position="37"/>
        <end position="57"/>
    </location>
</feature>
<dbReference type="EMBL" id="JAGSXH010000007">
    <property type="protein sequence ID" value="MBS2962138.1"/>
    <property type="molecule type" value="Genomic_DNA"/>
</dbReference>
<proteinExistence type="inferred from homology"/>
<feature type="compositionally biased region" description="Basic and acidic residues" evidence="8">
    <location>
        <begin position="212"/>
        <end position="226"/>
    </location>
</feature>
<keyword evidence="6 7" id="KW-0472">Membrane</keyword>
<evidence type="ECO:0000313" key="11">
    <source>
        <dbReference type="Proteomes" id="UP000677913"/>
    </source>
</evidence>
<feature type="transmembrane region" description="Helical" evidence="7">
    <location>
        <begin position="69"/>
        <end position="89"/>
    </location>
</feature>
<dbReference type="InterPro" id="IPR032816">
    <property type="entry name" value="VTT_dom"/>
</dbReference>
<evidence type="ECO:0000256" key="5">
    <source>
        <dbReference type="ARBA" id="ARBA00022989"/>
    </source>
</evidence>
<dbReference type="Proteomes" id="UP000677913">
    <property type="component" value="Unassembled WGS sequence"/>
</dbReference>
<evidence type="ECO:0000256" key="3">
    <source>
        <dbReference type="ARBA" id="ARBA00022475"/>
    </source>
</evidence>
<comment type="subcellular location">
    <subcellularLocation>
        <location evidence="1 7">Cell membrane</location>
        <topology evidence="1 7">Multi-pass membrane protein</topology>
    </subcellularLocation>
</comment>
<keyword evidence="11" id="KW-1185">Reference proteome</keyword>
<feature type="transmembrane region" description="Helical" evidence="7">
    <location>
        <begin position="152"/>
        <end position="174"/>
    </location>
</feature>
<gene>
    <name evidence="10" type="ORF">KGA66_03705</name>
</gene>
<evidence type="ECO:0000256" key="4">
    <source>
        <dbReference type="ARBA" id="ARBA00022692"/>
    </source>
</evidence>
<dbReference type="GO" id="GO:0005886">
    <property type="term" value="C:plasma membrane"/>
    <property type="evidence" value="ECO:0007669"/>
    <property type="project" value="UniProtKB-SubCell"/>
</dbReference>
<evidence type="ECO:0000256" key="2">
    <source>
        <dbReference type="ARBA" id="ARBA00010792"/>
    </source>
</evidence>
<comment type="caution">
    <text evidence="10">The sequence shown here is derived from an EMBL/GenBank/DDBJ whole genome shotgun (WGS) entry which is preliminary data.</text>
</comment>
<evidence type="ECO:0000313" key="10">
    <source>
        <dbReference type="EMBL" id="MBS2962138.1"/>
    </source>
</evidence>
<dbReference type="Pfam" id="PF09335">
    <property type="entry name" value="VTT_dom"/>
    <property type="match status" value="1"/>
</dbReference>
<keyword evidence="3 7" id="KW-1003">Cell membrane</keyword>
<evidence type="ECO:0000256" key="6">
    <source>
        <dbReference type="ARBA" id="ARBA00023136"/>
    </source>
</evidence>
<evidence type="ECO:0000256" key="8">
    <source>
        <dbReference type="SAM" id="MobiDB-lite"/>
    </source>
</evidence>
<accession>A0A8J8BAK1</accession>
<keyword evidence="4 7" id="KW-0812">Transmembrane</keyword>
<dbReference type="InterPro" id="IPR032818">
    <property type="entry name" value="DedA-like"/>
</dbReference>
<protein>
    <submittedName>
        <fullName evidence="10">DedA family protein</fullName>
    </submittedName>
</protein>
<evidence type="ECO:0000256" key="7">
    <source>
        <dbReference type="RuleBase" id="RU367016"/>
    </source>
</evidence>
<comment type="similarity">
    <text evidence="2 7">Belongs to the DedA family.</text>
</comment>
<feature type="transmembrane region" description="Helical" evidence="7">
    <location>
        <begin position="12"/>
        <end position="30"/>
    </location>
</feature>
<evidence type="ECO:0000259" key="9">
    <source>
        <dbReference type="Pfam" id="PF09335"/>
    </source>
</evidence>
<feature type="domain" description="VTT" evidence="9">
    <location>
        <begin position="43"/>
        <end position="172"/>
    </location>
</feature>
<reference evidence="10" key="1">
    <citation type="submission" date="2021-04" db="EMBL/GenBank/DDBJ databases">
        <title>Genome based classification of Actinospica acidithermotolerans sp. nov., an actinobacterium isolated from an Indonesian hot spring.</title>
        <authorList>
            <person name="Kusuma A.B."/>
            <person name="Putra K.E."/>
            <person name="Nafisah S."/>
            <person name="Loh J."/>
            <person name="Nouioui I."/>
            <person name="Goodfellow M."/>
        </authorList>
    </citation>
    <scope>NUCLEOTIDE SEQUENCE</scope>
    <source>
        <strain evidence="10">DSM 45618</strain>
    </source>
</reference>
<dbReference type="AlphaFoldDB" id="A0A8J8BAK1"/>
<dbReference type="RefSeq" id="WP_211464477.1">
    <property type="nucleotide sequence ID" value="NZ_JAGSXH010000007.1"/>
</dbReference>
<organism evidence="10 11">
    <name type="scientific">Actinocrinis puniceicyclus</name>
    <dbReference type="NCBI Taxonomy" id="977794"/>
    <lineage>
        <taxon>Bacteria</taxon>
        <taxon>Bacillati</taxon>
        <taxon>Actinomycetota</taxon>
        <taxon>Actinomycetes</taxon>
        <taxon>Catenulisporales</taxon>
        <taxon>Actinospicaceae</taxon>
        <taxon>Actinocrinis</taxon>
    </lineage>
</organism>
<sequence length="239" mass="25865">MTHLLAFNPLSAGDYISAFGAYAILGVLAITFAETGLLIGFFLPGDSLLFIAGFMTLPNSKEHLALAPLLIGAPICAILGAQLGHYLGLRFGRRLFDKPDSRLFKQEYVERAEYYFNDYGAAKAILLARFIPIVRTFMNPVAGVLEVPARTFFVYNAIGGVVWTEGVLIAGHLVGSTIPASKVDTYVIPITLLIVLLSAIPVIKEVLTARKDKREGRGPAVRDERPVPVSSGGPGRHKK</sequence>
<evidence type="ECO:0000256" key="1">
    <source>
        <dbReference type="ARBA" id="ARBA00004651"/>
    </source>
</evidence>
<dbReference type="PANTHER" id="PTHR30353">
    <property type="entry name" value="INNER MEMBRANE PROTEIN DEDA-RELATED"/>
    <property type="match status" value="1"/>
</dbReference>
<feature type="transmembrane region" description="Helical" evidence="7">
    <location>
        <begin position="186"/>
        <end position="207"/>
    </location>
</feature>
<name>A0A8J8BAK1_9ACTN</name>